<dbReference type="UniPathway" id="UPA00219"/>
<dbReference type="GO" id="GO:0008360">
    <property type="term" value="P:regulation of cell shape"/>
    <property type="evidence" value="ECO:0007669"/>
    <property type="project" value="UniProtKB-UniRule"/>
</dbReference>
<keyword evidence="3" id="KW-0808">Transferase</keyword>
<keyword evidence="5 7" id="KW-0573">Peptidoglycan synthesis</keyword>
<evidence type="ECO:0000256" key="7">
    <source>
        <dbReference type="PROSITE-ProRule" id="PRU01373"/>
    </source>
</evidence>
<protein>
    <submittedName>
        <fullName evidence="10">Putative L,D-transpeptidase YkuD</fullName>
    </submittedName>
</protein>
<dbReference type="InterPro" id="IPR005490">
    <property type="entry name" value="LD_TPept_cat_dom"/>
</dbReference>
<accession>A0A369Q6Q2</accession>
<dbReference type="PROSITE" id="PS52029">
    <property type="entry name" value="LD_TPASE"/>
    <property type="match status" value="1"/>
</dbReference>
<comment type="caution">
    <text evidence="10">The sequence shown here is derived from an EMBL/GenBank/DDBJ whole genome shotgun (WGS) entry which is preliminary data.</text>
</comment>
<evidence type="ECO:0000256" key="2">
    <source>
        <dbReference type="ARBA" id="ARBA00005992"/>
    </source>
</evidence>
<dbReference type="GO" id="GO:0071555">
    <property type="term" value="P:cell wall organization"/>
    <property type="evidence" value="ECO:0007669"/>
    <property type="project" value="UniProtKB-UniRule"/>
</dbReference>
<dbReference type="GO" id="GO:0016740">
    <property type="term" value="F:transferase activity"/>
    <property type="evidence" value="ECO:0007669"/>
    <property type="project" value="UniProtKB-KW"/>
</dbReference>
<dbReference type="RefSeq" id="WP_115366560.1">
    <property type="nucleotide sequence ID" value="NZ_QBKA01000002.1"/>
</dbReference>
<evidence type="ECO:0000256" key="8">
    <source>
        <dbReference type="SAM" id="SignalP"/>
    </source>
</evidence>
<dbReference type="InterPro" id="IPR050979">
    <property type="entry name" value="LD-transpeptidase"/>
</dbReference>
<organism evidence="10 11">
    <name type="scientific">Alteripontixanthobacter maritimus</name>
    <dbReference type="NCBI Taxonomy" id="2161824"/>
    <lineage>
        <taxon>Bacteria</taxon>
        <taxon>Pseudomonadati</taxon>
        <taxon>Pseudomonadota</taxon>
        <taxon>Alphaproteobacteria</taxon>
        <taxon>Sphingomonadales</taxon>
        <taxon>Erythrobacteraceae</taxon>
        <taxon>Alteripontixanthobacter</taxon>
    </lineage>
</organism>
<keyword evidence="4 7" id="KW-0133">Cell shape</keyword>
<evidence type="ECO:0000256" key="3">
    <source>
        <dbReference type="ARBA" id="ARBA00022679"/>
    </source>
</evidence>
<dbReference type="GO" id="GO:0005576">
    <property type="term" value="C:extracellular region"/>
    <property type="evidence" value="ECO:0007669"/>
    <property type="project" value="TreeGrafter"/>
</dbReference>
<feature type="chain" id="PRO_5016795459" evidence="8">
    <location>
        <begin position="27"/>
        <end position="339"/>
    </location>
</feature>
<evidence type="ECO:0000256" key="4">
    <source>
        <dbReference type="ARBA" id="ARBA00022960"/>
    </source>
</evidence>
<dbReference type="CDD" id="cd16913">
    <property type="entry name" value="YkuD_like"/>
    <property type="match status" value="1"/>
</dbReference>
<dbReference type="Pfam" id="PF03734">
    <property type="entry name" value="YkuD"/>
    <property type="match status" value="1"/>
</dbReference>
<proteinExistence type="inferred from homology"/>
<dbReference type="Proteomes" id="UP000253727">
    <property type="component" value="Unassembled WGS sequence"/>
</dbReference>
<dbReference type="OrthoDB" id="9787225at2"/>
<dbReference type="InterPro" id="IPR036365">
    <property type="entry name" value="PGBD-like_sf"/>
</dbReference>
<sequence length="339" mass="36740">MRIITASLAAVSLTAIALTASPAVQAQSSSSSSASRVTDNYGPLTVKLPKGLKKSDLGKRDVRNIAIQVMLDRSRHSPGVIDGRGGGNTERAIAAYRKANGLKDGTHIDTKLIRSLLDSQTGDIFRTYTVTDKDMNYEFVEIPNDFEAKSKLKRLSYTTALERFAENFHMDQDFLKAMNPKVDFGKLKAGDKLNVVSRRTAPLDIDIAVIEIRKGDGELVALDKDGKLLASFPATIGSSDFPSPSGDMEVNAIAPAASYTFDPDDQKWGPDKKFMIAAGPNNPVGGVWIDLSKDGYGIHGSPDPQLIGKTNSHGCVRLTNWDARELMKAVKRGTPVKFV</sequence>
<evidence type="ECO:0000256" key="6">
    <source>
        <dbReference type="ARBA" id="ARBA00023316"/>
    </source>
</evidence>
<evidence type="ECO:0000256" key="1">
    <source>
        <dbReference type="ARBA" id="ARBA00004752"/>
    </source>
</evidence>
<dbReference type="AlphaFoldDB" id="A0A369Q6Q2"/>
<keyword evidence="8" id="KW-0732">Signal</keyword>
<comment type="pathway">
    <text evidence="1 7">Cell wall biogenesis; peptidoglycan biosynthesis.</text>
</comment>
<evidence type="ECO:0000259" key="9">
    <source>
        <dbReference type="PROSITE" id="PS52029"/>
    </source>
</evidence>
<evidence type="ECO:0000313" key="10">
    <source>
        <dbReference type="EMBL" id="RDC60384.1"/>
    </source>
</evidence>
<comment type="similarity">
    <text evidence="2">Belongs to the YkuD family.</text>
</comment>
<feature type="active site" description="Nucleophile" evidence="7">
    <location>
        <position position="315"/>
    </location>
</feature>
<evidence type="ECO:0000313" key="11">
    <source>
        <dbReference type="Proteomes" id="UP000253727"/>
    </source>
</evidence>
<dbReference type="Gene3D" id="2.40.440.10">
    <property type="entry name" value="L,D-transpeptidase catalytic domain-like"/>
    <property type="match status" value="1"/>
</dbReference>
<feature type="domain" description="L,D-TPase catalytic" evidence="9">
    <location>
        <begin position="208"/>
        <end position="339"/>
    </location>
</feature>
<dbReference type="PANTHER" id="PTHR30582">
    <property type="entry name" value="L,D-TRANSPEPTIDASE"/>
    <property type="match status" value="1"/>
</dbReference>
<dbReference type="SUPFAM" id="SSF141523">
    <property type="entry name" value="L,D-transpeptidase catalytic domain-like"/>
    <property type="match status" value="1"/>
</dbReference>
<dbReference type="PANTHER" id="PTHR30582:SF30">
    <property type="entry name" value="BLR4375 PROTEIN"/>
    <property type="match status" value="1"/>
</dbReference>
<keyword evidence="6 7" id="KW-0961">Cell wall biogenesis/degradation</keyword>
<feature type="active site" description="Proton donor/acceptor" evidence="7">
    <location>
        <position position="299"/>
    </location>
</feature>
<name>A0A369Q6Q2_9SPHN</name>
<dbReference type="InterPro" id="IPR038063">
    <property type="entry name" value="Transpep_catalytic_dom"/>
</dbReference>
<dbReference type="GO" id="GO:0071972">
    <property type="term" value="F:peptidoglycan L,D-transpeptidase activity"/>
    <property type="evidence" value="ECO:0007669"/>
    <property type="project" value="TreeGrafter"/>
</dbReference>
<feature type="signal peptide" evidence="8">
    <location>
        <begin position="1"/>
        <end position="26"/>
    </location>
</feature>
<keyword evidence="11" id="KW-1185">Reference proteome</keyword>
<dbReference type="EMBL" id="QBKA01000002">
    <property type="protein sequence ID" value="RDC60384.1"/>
    <property type="molecule type" value="Genomic_DNA"/>
</dbReference>
<evidence type="ECO:0000256" key="5">
    <source>
        <dbReference type="ARBA" id="ARBA00022984"/>
    </source>
</evidence>
<dbReference type="SUPFAM" id="SSF47090">
    <property type="entry name" value="PGBD-like"/>
    <property type="match status" value="1"/>
</dbReference>
<dbReference type="GO" id="GO:0018104">
    <property type="term" value="P:peptidoglycan-protein cross-linking"/>
    <property type="evidence" value="ECO:0007669"/>
    <property type="project" value="TreeGrafter"/>
</dbReference>
<gene>
    <name evidence="10" type="ORF">HME9302_01591</name>
</gene>
<reference evidence="10 11" key="1">
    <citation type="submission" date="2018-04" db="EMBL/GenBank/DDBJ databases">
        <title>Altererythrobacter sp. HME9302 genome sequencing and assembly.</title>
        <authorList>
            <person name="Kang H."/>
            <person name="Kim H."/>
            <person name="Joh K."/>
        </authorList>
    </citation>
    <scope>NUCLEOTIDE SEQUENCE [LARGE SCALE GENOMIC DNA]</scope>
    <source>
        <strain evidence="10 11">HME9302</strain>
    </source>
</reference>